<accession>I0YM61</accession>
<evidence type="ECO:0000313" key="1">
    <source>
        <dbReference type="EMBL" id="EIE19480.1"/>
    </source>
</evidence>
<keyword evidence="2" id="KW-1185">Reference proteome</keyword>
<proteinExistence type="predicted"/>
<dbReference type="RefSeq" id="XP_005644024.1">
    <property type="nucleotide sequence ID" value="XM_005643967.1"/>
</dbReference>
<name>I0YM61_COCSC</name>
<dbReference type="EMBL" id="AGSI01000019">
    <property type="protein sequence ID" value="EIE19480.1"/>
    <property type="molecule type" value="Genomic_DNA"/>
</dbReference>
<sequence length="144" mass="16231">MYQILKRTGFTPSLSQMPCYWSSSPFVCSTYSLASYSGTVKMLAVAQKWGVQGLGPSVNSCEDLQHAQLLRILEELWKGRKYVLPRDRTHSSEDIILYIENYGADQRCHHGRVCRTVSTSVCNSKKRPSYGPCSVTIFTVLQPC</sequence>
<dbReference type="GeneID" id="17037448"/>
<reference evidence="1 2" key="1">
    <citation type="journal article" date="2012" name="Genome Biol.">
        <title>The genome of the polar eukaryotic microalga coccomyxa subellipsoidea reveals traits of cold adaptation.</title>
        <authorList>
            <person name="Blanc G."/>
            <person name="Agarkova I."/>
            <person name="Grimwood J."/>
            <person name="Kuo A."/>
            <person name="Brueggeman A."/>
            <person name="Dunigan D."/>
            <person name="Gurnon J."/>
            <person name="Ladunga I."/>
            <person name="Lindquist E."/>
            <person name="Lucas S."/>
            <person name="Pangilinan J."/>
            <person name="Proschold T."/>
            <person name="Salamov A."/>
            <person name="Schmutz J."/>
            <person name="Weeks D."/>
            <person name="Yamada T."/>
            <person name="Claverie J.M."/>
            <person name="Grigoriev I."/>
            <person name="Van Etten J."/>
            <person name="Lomsadze A."/>
            <person name="Borodovsky M."/>
        </authorList>
    </citation>
    <scope>NUCLEOTIDE SEQUENCE [LARGE SCALE GENOMIC DNA]</scope>
    <source>
        <strain evidence="1 2">C-169</strain>
    </source>
</reference>
<dbReference type="Proteomes" id="UP000007264">
    <property type="component" value="Unassembled WGS sequence"/>
</dbReference>
<protein>
    <submittedName>
        <fullName evidence="1">Uncharacterized protein</fullName>
    </submittedName>
</protein>
<comment type="caution">
    <text evidence="1">The sequence shown here is derived from an EMBL/GenBank/DDBJ whole genome shotgun (WGS) entry which is preliminary data.</text>
</comment>
<gene>
    <name evidence="1" type="ORF">COCSUDRAFT_54709</name>
</gene>
<evidence type="ECO:0000313" key="2">
    <source>
        <dbReference type="Proteomes" id="UP000007264"/>
    </source>
</evidence>
<dbReference type="AlphaFoldDB" id="I0YM61"/>
<dbReference type="KEGG" id="csl:COCSUDRAFT_54709"/>
<organism evidence="1 2">
    <name type="scientific">Coccomyxa subellipsoidea (strain C-169)</name>
    <name type="common">Green microalga</name>
    <dbReference type="NCBI Taxonomy" id="574566"/>
    <lineage>
        <taxon>Eukaryota</taxon>
        <taxon>Viridiplantae</taxon>
        <taxon>Chlorophyta</taxon>
        <taxon>core chlorophytes</taxon>
        <taxon>Trebouxiophyceae</taxon>
        <taxon>Trebouxiophyceae incertae sedis</taxon>
        <taxon>Coccomyxaceae</taxon>
        <taxon>Coccomyxa</taxon>
        <taxon>Coccomyxa subellipsoidea</taxon>
    </lineage>
</organism>